<reference evidence="3 4" key="1">
    <citation type="submission" date="2021-03" db="EMBL/GenBank/DDBJ databases">
        <title>Enterococcal diversity collection.</title>
        <authorList>
            <person name="Gilmore M.S."/>
            <person name="Schwartzman J."/>
            <person name="Van Tyne D."/>
            <person name="Martin M."/>
            <person name="Earl A.M."/>
            <person name="Manson A.L."/>
            <person name="Straub T."/>
            <person name="Salamzade R."/>
            <person name="Saavedra J."/>
            <person name="Lebreton F."/>
            <person name="Prichula J."/>
            <person name="Schaufler K."/>
            <person name="Gaca A."/>
            <person name="Sgardioli B."/>
            <person name="Wagenaar J."/>
            <person name="Strong T."/>
        </authorList>
    </citation>
    <scope>NUCLEOTIDE SEQUENCE [LARGE SCALE GENOMIC DNA]</scope>
    <source>
        <strain evidence="3 4">669A</strain>
    </source>
</reference>
<dbReference type="RefSeq" id="WP_207675372.1">
    <property type="nucleotide sequence ID" value="NZ_JAFREM010000033.1"/>
</dbReference>
<evidence type="ECO:0000313" key="3">
    <source>
        <dbReference type="EMBL" id="MBO1308377.1"/>
    </source>
</evidence>
<name>A0ABS3LFG1_9ENTE</name>
<protein>
    <submittedName>
        <fullName evidence="3">Gfo/Idh/MocA family oxidoreductase</fullName>
    </submittedName>
</protein>
<evidence type="ECO:0000259" key="1">
    <source>
        <dbReference type="Pfam" id="PF01408"/>
    </source>
</evidence>
<keyword evidence="4" id="KW-1185">Reference proteome</keyword>
<dbReference type="PANTHER" id="PTHR43708">
    <property type="entry name" value="CONSERVED EXPRESSED OXIDOREDUCTASE (EUROFUNG)"/>
    <property type="match status" value="1"/>
</dbReference>
<evidence type="ECO:0000313" key="4">
    <source>
        <dbReference type="Proteomes" id="UP000664601"/>
    </source>
</evidence>
<dbReference type="Gene3D" id="3.30.360.10">
    <property type="entry name" value="Dihydrodipicolinate Reductase, domain 2"/>
    <property type="match status" value="1"/>
</dbReference>
<sequence length="304" mass="34632">MKIGVIGLGGIAQKAYLPTYAKLSDQATFIFSTRQEEVRKKVSQKYRFQETTATIDELLAKKIDACFIHAATSAHYALAKQCLERNVAVFIDKPVSENYDEVKQLTKLAQEKGLIFMVGFNRRFAPMVDELYNLPEKRTIHLEKNEVDHPLDLAYGIYDLFIHLVDTGVYLLNGEVDHVESNIRQEEGKMTYARIMLRNSSTEAYLTMDLKSGAKAERYQVTNASKTLILDQLTDLTIKEGTTTTLKHFGDWTTTLEKRGFEQLVLAFLAALQGAEPAVMKQDHILLSHRLCQEMINQQIRHQL</sequence>
<feature type="domain" description="Gfo/Idh/MocA-like oxidoreductase N-terminal" evidence="1">
    <location>
        <begin position="1"/>
        <end position="120"/>
    </location>
</feature>
<dbReference type="Proteomes" id="UP000664601">
    <property type="component" value="Unassembled WGS sequence"/>
</dbReference>
<dbReference type="InterPro" id="IPR036291">
    <property type="entry name" value="NAD(P)-bd_dom_sf"/>
</dbReference>
<dbReference type="EMBL" id="JAFREM010000033">
    <property type="protein sequence ID" value="MBO1308377.1"/>
    <property type="molecule type" value="Genomic_DNA"/>
</dbReference>
<dbReference type="SUPFAM" id="SSF55347">
    <property type="entry name" value="Glyceraldehyde-3-phosphate dehydrogenase-like, C-terminal domain"/>
    <property type="match status" value="1"/>
</dbReference>
<dbReference type="PANTHER" id="PTHR43708:SF4">
    <property type="entry name" value="OXIDOREDUCTASE YCEM-RELATED"/>
    <property type="match status" value="1"/>
</dbReference>
<evidence type="ECO:0000259" key="2">
    <source>
        <dbReference type="Pfam" id="PF21378"/>
    </source>
</evidence>
<dbReference type="SUPFAM" id="SSF51735">
    <property type="entry name" value="NAD(P)-binding Rossmann-fold domains"/>
    <property type="match status" value="1"/>
</dbReference>
<dbReference type="InterPro" id="IPR048477">
    <property type="entry name" value="YceM-like_C"/>
</dbReference>
<accession>A0ABS3LFG1</accession>
<gene>
    <name evidence="3" type="ORF">JZO70_19535</name>
</gene>
<dbReference type="Gene3D" id="3.40.50.720">
    <property type="entry name" value="NAD(P)-binding Rossmann-like Domain"/>
    <property type="match status" value="1"/>
</dbReference>
<proteinExistence type="predicted"/>
<dbReference type="Pfam" id="PF21378">
    <property type="entry name" value="YceM-like_C"/>
    <property type="match status" value="1"/>
</dbReference>
<organism evidence="3 4">
    <name type="scientific">Candidatus Enterococcus moelleringii</name>
    <dbReference type="NCBI Taxonomy" id="2815325"/>
    <lineage>
        <taxon>Bacteria</taxon>
        <taxon>Bacillati</taxon>
        <taxon>Bacillota</taxon>
        <taxon>Bacilli</taxon>
        <taxon>Lactobacillales</taxon>
        <taxon>Enterococcaceae</taxon>
        <taxon>Enterococcus</taxon>
    </lineage>
</organism>
<dbReference type="InterPro" id="IPR051317">
    <property type="entry name" value="Gfo/Idh/MocA_oxidoreduct"/>
</dbReference>
<feature type="domain" description="YceM-like C-terminal" evidence="2">
    <location>
        <begin position="139"/>
        <end position="239"/>
    </location>
</feature>
<comment type="caution">
    <text evidence="3">The sequence shown here is derived from an EMBL/GenBank/DDBJ whole genome shotgun (WGS) entry which is preliminary data.</text>
</comment>
<dbReference type="Pfam" id="PF01408">
    <property type="entry name" value="GFO_IDH_MocA"/>
    <property type="match status" value="1"/>
</dbReference>
<dbReference type="InterPro" id="IPR000683">
    <property type="entry name" value="Gfo/Idh/MocA-like_OxRdtase_N"/>
</dbReference>